<dbReference type="KEGG" id="pgr:PGTG_11782"/>
<sequence length="118" mass="12844">MYTSLSGGSPPKKSTSSLGGIRSYKLVCVPPLREEPLPTSLVCVPARREEGLPSSWSVYQAEGGGALLFTLLAPGIPWDTRISARIWEEKDIRSQILSTISNTEHSIFNQLAATQTQI</sequence>
<reference key="1">
    <citation type="submission" date="2007-01" db="EMBL/GenBank/DDBJ databases">
        <title>The Genome Sequence of Puccinia graminis f. sp. tritici Strain CRL 75-36-700-3.</title>
        <authorList>
            <consortium name="The Broad Institute Genome Sequencing Platform"/>
            <person name="Birren B."/>
            <person name="Lander E."/>
            <person name="Galagan J."/>
            <person name="Nusbaum C."/>
            <person name="Devon K."/>
            <person name="Cuomo C."/>
            <person name="Jaffe D."/>
            <person name="Butler J."/>
            <person name="Alvarez P."/>
            <person name="Gnerre S."/>
            <person name="Grabherr M."/>
            <person name="Mauceli E."/>
            <person name="Brockman W."/>
            <person name="Young S."/>
            <person name="LaButti K."/>
            <person name="Sykes S."/>
            <person name="DeCaprio D."/>
            <person name="Crawford M."/>
            <person name="Koehrsen M."/>
            <person name="Engels R."/>
            <person name="Montgomery P."/>
            <person name="Pearson M."/>
            <person name="Howarth C."/>
            <person name="Larson L."/>
            <person name="White J."/>
            <person name="Zeng Q."/>
            <person name="Kodira C."/>
            <person name="Yandava C."/>
            <person name="Alvarado L."/>
            <person name="O'Leary S."/>
            <person name="Szabo L."/>
            <person name="Dean R."/>
            <person name="Schein J."/>
        </authorList>
    </citation>
    <scope>NUCLEOTIDE SEQUENCE</scope>
    <source>
        <strain>CRL 75-36-700-3</strain>
    </source>
</reference>
<protein>
    <submittedName>
        <fullName evidence="1">Uncharacterized protein</fullName>
    </submittedName>
</protein>
<dbReference type="GeneID" id="10543977"/>
<dbReference type="InParanoid" id="E3KMA1"/>
<dbReference type="HOGENOM" id="CLU_2074304_0_0_1"/>
<evidence type="ECO:0000313" key="1">
    <source>
        <dbReference type="EMBL" id="EFP85426.1"/>
    </source>
</evidence>
<keyword evidence="2" id="KW-1185">Reference proteome</keyword>
<dbReference type="Proteomes" id="UP000008783">
    <property type="component" value="Unassembled WGS sequence"/>
</dbReference>
<name>E3KMA1_PUCGT</name>
<dbReference type="VEuPathDB" id="FungiDB:PGTG_11782"/>
<dbReference type="AlphaFoldDB" id="E3KMA1"/>
<gene>
    <name evidence="1" type="ORF">PGTG_11782</name>
</gene>
<reference evidence="2" key="2">
    <citation type="journal article" date="2011" name="Proc. Natl. Acad. Sci. U.S.A.">
        <title>Obligate biotrophy features unraveled by the genomic analysis of rust fungi.</title>
        <authorList>
            <person name="Duplessis S."/>
            <person name="Cuomo C.A."/>
            <person name="Lin Y.-C."/>
            <person name="Aerts A."/>
            <person name="Tisserant E."/>
            <person name="Veneault-Fourrey C."/>
            <person name="Joly D.L."/>
            <person name="Hacquard S."/>
            <person name="Amselem J."/>
            <person name="Cantarel B.L."/>
            <person name="Chiu R."/>
            <person name="Coutinho P.M."/>
            <person name="Feau N."/>
            <person name="Field M."/>
            <person name="Frey P."/>
            <person name="Gelhaye E."/>
            <person name="Goldberg J."/>
            <person name="Grabherr M.G."/>
            <person name="Kodira C.D."/>
            <person name="Kohler A."/>
            <person name="Kuees U."/>
            <person name="Lindquist E.A."/>
            <person name="Lucas S.M."/>
            <person name="Mago R."/>
            <person name="Mauceli E."/>
            <person name="Morin E."/>
            <person name="Murat C."/>
            <person name="Pangilinan J.L."/>
            <person name="Park R."/>
            <person name="Pearson M."/>
            <person name="Quesneville H."/>
            <person name="Rouhier N."/>
            <person name="Sakthikumar S."/>
            <person name="Salamov A.A."/>
            <person name="Schmutz J."/>
            <person name="Selles B."/>
            <person name="Shapiro H."/>
            <person name="Tanguay P."/>
            <person name="Tuskan G.A."/>
            <person name="Henrissat B."/>
            <person name="Van de Peer Y."/>
            <person name="Rouze P."/>
            <person name="Ellis J.G."/>
            <person name="Dodds P.N."/>
            <person name="Schein J.E."/>
            <person name="Zhong S."/>
            <person name="Hamelin R.C."/>
            <person name="Grigoriev I.V."/>
            <person name="Szabo L.J."/>
            <person name="Martin F."/>
        </authorList>
    </citation>
    <scope>NUCLEOTIDE SEQUENCE [LARGE SCALE GENOMIC DNA]</scope>
    <source>
        <strain evidence="2">CRL 75-36-700-3 / race SCCL</strain>
    </source>
</reference>
<dbReference type="EMBL" id="DS178295">
    <property type="protein sequence ID" value="EFP85426.1"/>
    <property type="molecule type" value="Genomic_DNA"/>
</dbReference>
<proteinExistence type="predicted"/>
<evidence type="ECO:0000313" key="2">
    <source>
        <dbReference type="Proteomes" id="UP000008783"/>
    </source>
</evidence>
<dbReference type="RefSeq" id="XP_003329845.1">
    <property type="nucleotide sequence ID" value="XM_003329797.1"/>
</dbReference>
<organism evidence="1 2">
    <name type="scientific">Puccinia graminis f. sp. tritici (strain CRL 75-36-700-3 / race SCCL)</name>
    <name type="common">Black stem rust fungus</name>
    <dbReference type="NCBI Taxonomy" id="418459"/>
    <lineage>
        <taxon>Eukaryota</taxon>
        <taxon>Fungi</taxon>
        <taxon>Dikarya</taxon>
        <taxon>Basidiomycota</taxon>
        <taxon>Pucciniomycotina</taxon>
        <taxon>Pucciniomycetes</taxon>
        <taxon>Pucciniales</taxon>
        <taxon>Pucciniaceae</taxon>
        <taxon>Puccinia</taxon>
    </lineage>
</organism>
<accession>E3KMA1</accession>